<dbReference type="SMART" id="SM00582">
    <property type="entry name" value="RPR"/>
    <property type="match status" value="1"/>
</dbReference>
<dbReference type="CDD" id="cd21370">
    <property type="entry name" value="cwf21_SR140"/>
    <property type="match status" value="1"/>
</dbReference>
<sequence length="842" mass="96936">MSQLGKVKAFSLSSSAAKKVLGKKDLEKQKKLQDEVEAAKAYQDFVETFEDTPKQTKFVRGNVINSANGEELSSNSSGKLYKPNKLHELETKKSMDSSAKPSAYEPLFKSEKPAKKKSEVKKKSNLELFKEELKLIQEEREERHRLKSQMKESGVKLPAVKTEAAEVGVKLADDYRIPTLGSFDTGDPNTTNIYLGNLNPKMTEPQLCQLFGKYGPLASVKIMWPRSDEERSRNRNCGFVAFMNRKDGERALKTLNGKEIMEYEMKLGWGKAVPIPPHPIYIPPALMELTMPPPQSGLPFNAQPDPNETIPRDQWNDKENFEKMLQNSIVKVVVPTDRTLLCLIHRMVEFVVREGPMFEAMIMNREISNPTFRFLFDNQSPAHVYYRWRLFSVLQGEHPSKWRTEEFRMFENGSVWKPPPLNPFLQGMPEELVEASPPPSPERVERQKRKPERREARQESKKGMLSETQRDKLEDMLRNLTPQKSKICETMVYCIDHSESAEEIVDCIAESLSIVETPLYKKIARLYLISDILHNCSVKVTNVSFFRKGFQSRLNQIFHDIHDCYNDIEGRLKAEHFKQRVMACFRAWEEQAIYSPDFLIKLQNIFLGLVQREAEVEPKSENEDDVDGVPIGEADIDGVPIDIDGEPIISADSASLPKFKPSKWETVDPDVVEAQAMTTSKWETLEQTNEDNEDIDGKPFDPSPTQSGEDSRGSMFLEALKHELSNNNPSKRAKLREIEVKVLRYQDELESGKRSRKSGHTVSQMVEEYRRKLLKREKEDNSDDLEADRRSGGHSPRSRRRSRSRSRSRSPRKSSRDHDRARHRSRSPTRKRRSPSPHKRRK</sequence>
<dbReference type="SMART" id="SM00360">
    <property type="entry name" value="RRM"/>
    <property type="match status" value="1"/>
</dbReference>
<feature type="domain" description="RRM" evidence="5">
    <location>
        <begin position="191"/>
        <end position="272"/>
    </location>
</feature>
<dbReference type="Gene3D" id="1.25.40.90">
    <property type="match status" value="1"/>
</dbReference>
<evidence type="ECO:0000256" key="4">
    <source>
        <dbReference type="SAM" id="MobiDB-lite"/>
    </source>
</evidence>
<dbReference type="Pfam" id="PF08312">
    <property type="entry name" value="cwf21"/>
    <property type="match status" value="1"/>
</dbReference>
<organism evidence="8">
    <name type="scientific">Medioppia subpectinata</name>
    <dbReference type="NCBI Taxonomy" id="1979941"/>
    <lineage>
        <taxon>Eukaryota</taxon>
        <taxon>Metazoa</taxon>
        <taxon>Ecdysozoa</taxon>
        <taxon>Arthropoda</taxon>
        <taxon>Chelicerata</taxon>
        <taxon>Arachnida</taxon>
        <taxon>Acari</taxon>
        <taxon>Acariformes</taxon>
        <taxon>Sarcoptiformes</taxon>
        <taxon>Oribatida</taxon>
        <taxon>Brachypylina</taxon>
        <taxon>Oppioidea</taxon>
        <taxon>Oppiidae</taxon>
        <taxon>Medioppia</taxon>
    </lineage>
</organism>
<dbReference type="Proteomes" id="UP000759131">
    <property type="component" value="Unassembled WGS sequence"/>
</dbReference>
<feature type="compositionally biased region" description="Basic and acidic residues" evidence="4">
    <location>
        <begin position="85"/>
        <end position="95"/>
    </location>
</feature>
<keyword evidence="1 2" id="KW-0694">RNA-binding</keyword>
<dbReference type="GO" id="GO:0006396">
    <property type="term" value="P:RNA processing"/>
    <property type="evidence" value="ECO:0007669"/>
    <property type="project" value="InterPro"/>
</dbReference>
<name>A0A7R9Q6H9_9ACAR</name>
<dbReference type="Pfam" id="PF00076">
    <property type="entry name" value="RRM_1"/>
    <property type="match status" value="1"/>
</dbReference>
<dbReference type="PROSITE" id="PS51391">
    <property type="entry name" value="CID"/>
    <property type="match status" value="1"/>
</dbReference>
<dbReference type="AlphaFoldDB" id="A0A7R9Q6H9"/>
<dbReference type="PANTHER" id="PTHR23140:SF0">
    <property type="entry name" value="U2 SNRNP-ASSOCIATED SURP MOTIF-CONTAINING PROTEIN"/>
    <property type="match status" value="1"/>
</dbReference>
<dbReference type="Gene3D" id="6.10.140.420">
    <property type="match status" value="1"/>
</dbReference>
<dbReference type="PROSITE" id="PS50102">
    <property type="entry name" value="RRM"/>
    <property type="match status" value="1"/>
</dbReference>
<evidence type="ECO:0000313" key="8">
    <source>
        <dbReference type="EMBL" id="CAD7632843.1"/>
    </source>
</evidence>
<feature type="compositionally biased region" description="Basic and acidic residues" evidence="4">
    <location>
        <begin position="735"/>
        <end position="753"/>
    </location>
</feature>
<dbReference type="Gene3D" id="1.10.10.790">
    <property type="entry name" value="Surp module"/>
    <property type="match status" value="1"/>
</dbReference>
<feature type="domain" description="CID" evidence="7">
    <location>
        <begin position="465"/>
        <end position="610"/>
    </location>
</feature>
<dbReference type="PANTHER" id="PTHR23140">
    <property type="entry name" value="RNA PROCESSING PROTEIN LD23810P"/>
    <property type="match status" value="1"/>
</dbReference>
<feature type="compositionally biased region" description="Basic and acidic residues" evidence="4">
    <location>
        <begin position="452"/>
        <end position="471"/>
    </location>
</feature>
<dbReference type="InterPro" id="IPR012677">
    <property type="entry name" value="Nucleotide-bd_a/b_plait_sf"/>
</dbReference>
<dbReference type="GO" id="GO:0003723">
    <property type="term" value="F:RNA binding"/>
    <property type="evidence" value="ECO:0007669"/>
    <property type="project" value="UniProtKB-UniRule"/>
</dbReference>
<feature type="compositionally biased region" description="Basic and acidic residues" evidence="4">
    <location>
        <begin position="767"/>
        <end position="779"/>
    </location>
</feature>
<dbReference type="Pfam" id="PF01805">
    <property type="entry name" value="Surp"/>
    <property type="match status" value="1"/>
</dbReference>
<dbReference type="InterPro" id="IPR035979">
    <property type="entry name" value="RBD_domain_sf"/>
</dbReference>
<evidence type="ECO:0008006" key="10">
    <source>
        <dbReference type="Google" id="ProtNLM"/>
    </source>
</evidence>
<dbReference type="Pfam" id="PF04818">
    <property type="entry name" value="CID"/>
    <property type="match status" value="1"/>
</dbReference>
<reference evidence="8" key="1">
    <citation type="submission" date="2020-11" db="EMBL/GenBank/DDBJ databases">
        <authorList>
            <person name="Tran Van P."/>
        </authorList>
    </citation>
    <scope>NUCLEOTIDE SEQUENCE</scope>
</reference>
<dbReference type="InterPro" id="IPR051485">
    <property type="entry name" value="SR-CTD_assoc_factor"/>
</dbReference>
<feature type="compositionally biased region" description="Polar residues" evidence="4">
    <location>
        <begin position="63"/>
        <end position="78"/>
    </location>
</feature>
<dbReference type="SUPFAM" id="SSF109905">
    <property type="entry name" value="Surp module (SWAP domain)"/>
    <property type="match status" value="1"/>
</dbReference>
<dbReference type="Gene3D" id="3.30.70.330">
    <property type="match status" value="1"/>
</dbReference>
<keyword evidence="9" id="KW-1185">Reference proteome</keyword>
<proteinExistence type="predicted"/>
<feature type="domain" description="SURP motif" evidence="6">
    <location>
        <begin position="343"/>
        <end position="386"/>
    </location>
</feature>
<evidence type="ECO:0000259" key="7">
    <source>
        <dbReference type="PROSITE" id="PS51391"/>
    </source>
</evidence>
<dbReference type="EMBL" id="CAJPIZ010011661">
    <property type="protein sequence ID" value="CAG2113273.1"/>
    <property type="molecule type" value="Genomic_DNA"/>
</dbReference>
<keyword evidence="3" id="KW-0175">Coiled coil</keyword>
<dbReference type="SMART" id="SM01115">
    <property type="entry name" value="cwf21"/>
    <property type="match status" value="1"/>
</dbReference>
<dbReference type="GO" id="GO:0005634">
    <property type="term" value="C:nucleus"/>
    <property type="evidence" value="ECO:0007669"/>
    <property type="project" value="TreeGrafter"/>
</dbReference>
<feature type="coiled-coil region" evidence="3">
    <location>
        <begin position="129"/>
        <end position="156"/>
    </location>
</feature>
<dbReference type="InterPro" id="IPR006569">
    <property type="entry name" value="CID_dom"/>
</dbReference>
<evidence type="ECO:0000259" key="6">
    <source>
        <dbReference type="PROSITE" id="PS50128"/>
    </source>
</evidence>
<dbReference type="InterPro" id="IPR035009">
    <property type="entry name" value="SR140_RRM"/>
</dbReference>
<feature type="compositionally biased region" description="Basic residues" evidence="4">
    <location>
        <begin position="796"/>
        <end position="813"/>
    </location>
</feature>
<dbReference type="InterPro" id="IPR008942">
    <property type="entry name" value="ENTH_VHS"/>
</dbReference>
<evidence type="ECO:0000259" key="5">
    <source>
        <dbReference type="PROSITE" id="PS50102"/>
    </source>
</evidence>
<feature type="compositionally biased region" description="Polar residues" evidence="4">
    <location>
        <begin position="678"/>
        <end position="687"/>
    </location>
</feature>
<dbReference type="PROSITE" id="PS50128">
    <property type="entry name" value="SURP"/>
    <property type="match status" value="1"/>
</dbReference>
<evidence type="ECO:0000256" key="1">
    <source>
        <dbReference type="ARBA" id="ARBA00022884"/>
    </source>
</evidence>
<evidence type="ECO:0000256" key="3">
    <source>
        <dbReference type="SAM" id="Coils"/>
    </source>
</evidence>
<dbReference type="InterPro" id="IPR000061">
    <property type="entry name" value="Surp"/>
</dbReference>
<feature type="region of interest" description="Disordered" evidence="4">
    <location>
        <begin position="60"/>
        <end position="121"/>
    </location>
</feature>
<feature type="compositionally biased region" description="Basic residues" evidence="4">
    <location>
        <begin position="821"/>
        <end position="842"/>
    </location>
</feature>
<dbReference type="SMART" id="SM00648">
    <property type="entry name" value="SWAP"/>
    <property type="match status" value="1"/>
</dbReference>
<evidence type="ECO:0000313" key="9">
    <source>
        <dbReference type="Proteomes" id="UP000759131"/>
    </source>
</evidence>
<dbReference type="InterPro" id="IPR000504">
    <property type="entry name" value="RRM_dom"/>
</dbReference>
<accession>A0A7R9Q6H9</accession>
<dbReference type="OrthoDB" id="377209at2759"/>
<dbReference type="InterPro" id="IPR013170">
    <property type="entry name" value="mRNA_splic_Cwf21_dom"/>
</dbReference>
<dbReference type="InterPro" id="IPR035967">
    <property type="entry name" value="SWAP/Surp_sf"/>
</dbReference>
<dbReference type="FunFam" id="3.30.70.330:FF:000177">
    <property type="entry name" value="U2 snRNP-associated SURP motif-containing protein-like isoform X2"/>
    <property type="match status" value="1"/>
</dbReference>
<dbReference type="SUPFAM" id="SSF48464">
    <property type="entry name" value="ENTH/VHS domain"/>
    <property type="match status" value="1"/>
</dbReference>
<feature type="region of interest" description="Disordered" evidence="4">
    <location>
        <begin position="431"/>
        <end position="471"/>
    </location>
</feature>
<evidence type="ECO:0000256" key="2">
    <source>
        <dbReference type="PROSITE-ProRule" id="PRU00176"/>
    </source>
</evidence>
<gene>
    <name evidence="8" type="ORF">OSB1V03_LOCUS13244</name>
</gene>
<dbReference type="SUPFAM" id="SSF54928">
    <property type="entry name" value="RNA-binding domain, RBD"/>
    <property type="match status" value="1"/>
</dbReference>
<feature type="compositionally biased region" description="Basic and acidic residues" evidence="4">
    <location>
        <begin position="108"/>
        <end position="121"/>
    </location>
</feature>
<dbReference type="EMBL" id="OC866236">
    <property type="protein sequence ID" value="CAD7632843.1"/>
    <property type="molecule type" value="Genomic_DNA"/>
</dbReference>
<dbReference type="CDD" id="cd12223">
    <property type="entry name" value="RRM_SR140"/>
    <property type="match status" value="1"/>
</dbReference>
<dbReference type="InterPro" id="IPR047488">
    <property type="entry name" value="SR140_cwf21"/>
</dbReference>
<protein>
    <recommendedName>
        <fullName evidence="10">U2 snRNP-associated SURP motif-containing protein</fullName>
    </recommendedName>
</protein>
<feature type="region of interest" description="Disordered" evidence="4">
    <location>
        <begin position="678"/>
        <end position="842"/>
    </location>
</feature>